<accession>A0A7W9LTT9</accession>
<dbReference type="AlphaFoldDB" id="A0A7W9LTT9"/>
<feature type="region of interest" description="Disordered" evidence="1">
    <location>
        <begin position="109"/>
        <end position="143"/>
    </location>
</feature>
<sequence>MLGPVRRIMVEATTHGTARPRSGGRGRALLRARPRRLRRGRLSNEDRRGALLGLDSTYRVCGRHVQAVASLRCGAEEFSPDGALRTFLAMALFNTGELHDSAWLLLKRDGPGAAQPHQKAPVLQRNRRSGAFRRRVTSSSPGS</sequence>
<comment type="caution">
    <text evidence="2">The sequence shown here is derived from an EMBL/GenBank/DDBJ whole genome shotgun (WGS) entry which is preliminary data.</text>
</comment>
<dbReference type="Proteomes" id="UP000590647">
    <property type="component" value="Unassembled WGS sequence"/>
</dbReference>
<dbReference type="InterPro" id="IPR011990">
    <property type="entry name" value="TPR-like_helical_dom_sf"/>
</dbReference>
<name>A0A7W9LTT9_9ACTN</name>
<evidence type="ECO:0008006" key="4">
    <source>
        <dbReference type="Google" id="ProtNLM"/>
    </source>
</evidence>
<dbReference type="EMBL" id="JACHNE010000001">
    <property type="protein sequence ID" value="MBB5795717.1"/>
    <property type="molecule type" value="Genomic_DNA"/>
</dbReference>
<proteinExistence type="predicted"/>
<dbReference type="Gene3D" id="1.25.40.10">
    <property type="entry name" value="Tetratricopeptide repeat domain"/>
    <property type="match status" value="1"/>
</dbReference>
<evidence type="ECO:0000256" key="1">
    <source>
        <dbReference type="SAM" id="MobiDB-lite"/>
    </source>
</evidence>
<feature type="compositionally biased region" description="Basic residues" evidence="1">
    <location>
        <begin position="125"/>
        <end position="136"/>
    </location>
</feature>
<organism evidence="2 3">
    <name type="scientific">Streptomyces caelestis</name>
    <dbReference type="NCBI Taxonomy" id="36816"/>
    <lineage>
        <taxon>Bacteria</taxon>
        <taxon>Bacillati</taxon>
        <taxon>Actinomycetota</taxon>
        <taxon>Actinomycetes</taxon>
        <taxon>Kitasatosporales</taxon>
        <taxon>Streptomycetaceae</taxon>
        <taxon>Streptomyces</taxon>
    </lineage>
</organism>
<protein>
    <recommendedName>
        <fullName evidence="4">Tetratricopeptide repeat protein</fullName>
    </recommendedName>
</protein>
<keyword evidence="3" id="KW-1185">Reference proteome</keyword>
<reference evidence="2 3" key="1">
    <citation type="submission" date="2020-08" db="EMBL/GenBank/DDBJ databases">
        <title>Sequencing the genomes of 1000 actinobacteria strains.</title>
        <authorList>
            <person name="Klenk H.-P."/>
        </authorList>
    </citation>
    <scope>NUCLEOTIDE SEQUENCE [LARGE SCALE GENOMIC DNA]</scope>
    <source>
        <strain evidence="2 3">DSM 40084</strain>
    </source>
</reference>
<evidence type="ECO:0000313" key="2">
    <source>
        <dbReference type="EMBL" id="MBB5795717.1"/>
    </source>
</evidence>
<evidence type="ECO:0000313" key="3">
    <source>
        <dbReference type="Proteomes" id="UP000590647"/>
    </source>
</evidence>
<gene>
    <name evidence="2" type="ORF">HDA41_003681</name>
</gene>